<dbReference type="AlphaFoldDB" id="A9EP75"/>
<accession>A9EP75</accession>
<keyword evidence="3" id="KW-1185">Reference proteome</keyword>
<name>A9EP75_SORC5</name>
<feature type="domain" description="TfuA-like core" evidence="1">
    <location>
        <begin position="54"/>
        <end position="172"/>
    </location>
</feature>
<dbReference type="HOGENOM" id="CLU_703731_0_0_7"/>
<dbReference type="BioCyc" id="SCEL448385:SCE_RS48085-MONOMER"/>
<gene>
    <name evidence="2" type="ordered locus">sce0790</name>
</gene>
<reference evidence="2 3" key="1">
    <citation type="journal article" date="2007" name="Nat. Biotechnol.">
        <title>Complete genome sequence of the myxobacterium Sorangium cellulosum.</title>
        <authorList>
            <person name="Schneiker S."/>
            <person name="Perlova O."/>
            <person name="Kaiser O."/>
            <person name="Gerth K."/>
            <person name="Alici A."/>
            <person name="Altmeyer M.O."/>
            <person name="Bartels D."/>
            <person name="Bekel T."/>
            <person name="Beyer S."/>
            <person name="Bode E."/>
            <person name="Bode H.B."/>
            <person name="Bolten C.J."/>
            <person name="Choudhuri J.V."/>
            <person name="Doss S."/>
            <person name="Elnakady Y.A."/>
            <person name="Frank B."/>
            <person name="Gaigalat L."/>
            <person name="Goesmann A."/>
            <person name="Groeger C."/>
            <person name="Gross F."/>
            <person name="Jelsbak L."/>
            <person name="Jelsbak L."/>
            <person name="Kalinowski J."/>
            <person name="Kegler C."/>
            <person name="Knauber T."/>
            <person name="Konietzny S."/>
            <person name="Kopp M."/>
            <person name="Krause L."/>
            <person name="Krug D."/>
            <person name="Linke B."/>
            <person name="Mahmud T."/>
            <person name="Martinez-Arias R."/>
            <person name="McHardy A.C."/>
            <person name="Merai M."/>
            <person name="Meyer F."/>
            <person name="Mormann S."/>
            <person name="Munoz-Dorado J."/>
            <person name="Perez J."/>
            <person name="Pradella S."/>
            <person name="Rachid S."/>
            <person name="Raddatz G."/>
            <person name="Rosenau F."/>
            <person name="Rueckert C."/>
            <person name="Sasse F."/>
            <person name="Scharfe M."/>
            <person name="Schuster S.C."/>
            <person name="Suen G."/>
            <person name="Treuner-Lange A."/>
            <person name="Velicer G.J."/>
            <person name="Vorholter F.-J."/>
            <person name="Weissman K.J."/>
            <person name="Welch R.D."/>
            <person name="Wenzel S.C."/>
            <person name="Whitworth D.E."/>
            <person name="Wilhelm S."/>
            <person name="Wittmann C."/>
            <person name="Bloecker H."/>
            <person name="Puehler A."/>
            <person name="Mueller R."/>
        </authorList>
    </citation>
    <scope>NUCLEOTIDE SEQUENCE [LARGE SCALE GENOMIC DNA]</scope>
    <source>
        <strain evidence="3">So ce56</strain>
    </source>
</reference>
<protein>
    <recommendedName>
        <fullName evidence="1">TfuA-like core domain-containing protein</fullName>
    </recommendedName>
</protein>
<dbReference type="Pfam" id="PF07812">
    <property type="entry name" value="TfuA"/>
    <property type="match status" value="1"/>
</dbReference>
<dbReference type="eggNOG" id="COG3482">
    <property type="taxonomic scope" value="Bacteria"/>
</dbReference>
<evidence type="ECO:0000313" key="3">
    <source>
        <dbReference type="Proteomes" id="UP000002139"/>
    </source>
</evidence>
<dbReference type="InterPro" id="IPR012924">
    <property type="entry name" value="TfuA_core"/>
</dbReference>
<dbReference type="RefSeq" id="WP_012233425.1">
    <property type="nucleotide sequence ID" value="NC_010162.1"/>
</dbReference>
<dbReference type="STRING" id="448385.sce0790"/>
<evidence type="ECO:0000259" key="1">
    <source>
        <dbReference type="Pfam" id="PF07812"/>
    </source>
</evidence>
<dbReference type="OrthoDB" id="118811at2"/>
<dbReference type="KEGG" id="scl:sce0790"/>
<dbReference type="Proteomes" id="UP000002139">
    <property type="component" value="Chromosome"/>
</dbReference>
<evidence type="ECO:0000313" key="2">
    <source>
        <dbReference type="EMBL" id="CAN90947.1"/>
    </source>
</evidence>
<dbReference type="EMBL" id="AM746676">
    <property type="protein sequence ID" value="CAN90947.1"/>
    <property type="molecule type" value="Genomic_DNA"/>
</dbReference>
<sequence length="445" mass="49045">MPTIPDAPVVYIGPTISRRDAESALPGGDFRPPIARGDLYAARQHGSAVFVIIDGVFSQQEAVPPREIVDVLRDGATVIGASSMGALRAAECWPLGMRGVGAIYRLFRRGVLGSDDEVAVLMDPDDSHRALTVALINVRHAVSMAVRAGRLDRATADRLTRAAIDLYYADRTWSAVLGRALMSDPDGHIEAFLATHDLKRDDALRALRDTARRIAADPGLLARPRLGPACFARTEIHRERAHDPLGGAEPRIMKRALARWHLLGGRYVDHLLPIVVARHGEELCRRIDKAAPRATILLGALRARAAPSGEQAERSTPALVASAALRIALVEIWTAFIAAEEEFAEALWAELMISGGLDAELFRWRAFRDAEIDARRRGLTIRPHDRRLAETAMLAAHGFDGWLDLRQAAEKTAYGFAPFVEHRDHLALSLRSRERMFNPRLDSNR</sequence>
<organism evidence="2 3">
    <name type="scientific">Sorangium cellulosum (strain So ce56)</name>
    <name type="common">Polyangium cellulosum (strain So ce56)</name>
    <dbReference type="NCBI Taxonomy" id="448385"/>
    <lineage>
        <taxon>Bacteria</taxon>
        <taxon>Pseudomonadati</taxon>
        <taxon>Myxococcota</taxon>
        <taxon>Polyangia</taxon>
        <taxon>Polyangiales</taxon>
        <taxon>Polyangiaceae</taxon>
        <taxon>Sorangium</taxon>
    </lineage>
</organism>
<proteinExistence type="predicted"/>